<dbReference type="SUPFAM" id="SSF109998">
    <property type="entry name" value="Triger factor/SurA peptide-binding domain-like"/>
    <property type="match status" value="1"/>
</dbReference>
<protein>
    <recommendedName>
        <fullName evidence="4">Parvulin-like PPIase</fullName>
        <ecNumber evidence="3">5.2.1.8</ecNumber>
    </recommendedName>
    <alternativeName>
        <fullName evidence="6">Peptidyl-prolyl cis-trans isomerase plp</fullName>
    </alternativeName>
    <alternativeName>
        <fullName evidence="7">Rotamase plp</fullName>
    </alternativeName>
</protein>
<comment type="similarity">
    <text evidence="2">Belongs to the PpiC/parvulin rotamase family.</text>
</comment>
<accession>A0A370HTJ3</accession>
<dbReference type="PANTHER" id="PTHR47245">
    <property type="entry name" value="PEPTIDYLPROLYL ISOMERASE"/>
    <property type="match status" value="1"/>
</dbReference>
<dbReference type="InterPro" id="IPR050245">
    <property type="entry name" value="PrsA_foldase"/>
</dbReference>
<evidence type="ECO:0000313" key="11">
    <source>
        <dbReference type="EMBL" id="RDI61843.1"/>
    </source>
</evidence>
<evidence type="ECO:0000256" key="4">
    <source>
        <dbReference type="ARBA" id="ARBA00018370"/>
    </source>
</evidence>
<dbReference type="GO" id="GO:0003755">
    <property type="term" value="F:peptidyl-prolyl cis-trans isomerase activity"/>
    <property type="evidence" value="ECO:0007669"/>
    <property type="project" value="UniProtKB-KW"/>
</dbReference>
<dbReference type="Gene3D" id="3.10.50.40">
    <property type="match status" value="1"/>
</dbReference>
<evidence type="ECO:0000256" key="1">
    <source>
        <dbReference type="ARBA" id="ARBA00000971"/>
    </source>
</evidence>
<gene>
    <name evidence="11" type="ORF">DES45_101101</name>
</gene>
<dbReference type="EC" id="5.2.1.8" evidence="3"/>
<evidence type="ECO:0000259" key="10">
    <source>
        <dbReference type="PROSITE" id="PS50198"/>
    </source>
</evidence>
<keyword evidence="5 8" id="KW-0697">Rotamase</keyword>
<dbReference type="RefSeq" id="WP_114768018.1">
    <property type="nucleotide sequence ID" value="NZ_QQBB01000001.1"/>
</dbReference>
<reference evidence="11 12" key="1">
    <citation type="submission" date="2018-07" db="EMBL/GenBank/DDBJ databases">
        <title>Genomic Encyclopedia of Type Strains, Phase IV (KMG-IV): sequencing the most valuable type-strain genomes for metagenomic binning, comparative biology and taxonomic classification.</title>
        <authorList>
            <person name="Goeker M."/>
        </authorList>
    </citation>
    <scope>NUCLEOTIDE SEQUENCE [LARGE SCALE GENOMIC DNA]</scope>
    <source>
        <strain evidence="11 12">DSM 14364</strain>
    </source>
</reference>
<dbReference type="InterPro" id="IPR023058">
    <property type="entry name" value="PPIase_PpiC_CS"/>
</dbReference>
<feature type="chain" id="PRO_5016595694" description="Parvulin-like PPIase" evidence="9">
    <location>
        <begin position="32"/>
        <end position="308"/>
    </location>
</feature>
<dbReference type="Pfam" id="PF13616">
    <property type="entry name" value="Rotamase_3"/>
    <property type="match status" value="1"/>
</dbReference>
<keyword evidence="9" id="KW-0732">Signal</keyword>
<comment type="catalytic activity">
    <reaction evidence="1">
        <text>[protein]-peptidylproline (omega=180) = [protein]-peptidylproline (omega=0)</text>
        <dbReference type="Rhea" id="RHEA:16237"/>
        <dbReference type="Rhea" id="RHEA-COMP:10747"/>
        <dbReference type="Rhea" id="RHEA-COMP:10748"/>
        <dbReference type="ChEBI" id="CHEBI:83833"/>
        <dbReference type="ChEBI" id="CHEBI:83834"/>
        <dbReference type="EC" id="5.2.1.8"/>
    </reaction>
</comment>
<dbReference type="PROSITE" id="PS50198">
    <property type="entry name" value="PPIC_PPIASE_2"/>
    <property type="match status" value="1"/>
</dbReference>
<dbReference type="InterPro" id="IPR000297">
    <property type="entry name" value="PPIase_PpiC"/>
</dbReference>
<dbReference type="PROSITE" id="PS01096">
    <property type="entry name" value="PPIC_PPIASE_1"/>
    <property type="match status" value="1"/>
</dbReference>
<feature type="domain" description="PpiC" evidence="10">
    <location>
        <begin position="163"/>
        <end position="253"/>
    </location>
</feature>
<keyword evidence="12" id="KW-1185">Reference proteome</keyword>
<dbReference type="SUPFAM" id="SSF54534">
    <property type="entry name" value="FKBP-like"/>
    <property type="match status" value="1"/>
</dbReference>
<evidence type="ECO:0000256" key="7">
    <source>
        <dbReference type="ARBA" id="ARBA00031484"/>
    </source>
</evidence>
<evidence type="ECO:0000256" key="9">
    <source>
        <dbReference type="SAM" id="SignalP"/>
    </source>
</evidence>
<name>A0A370HTJ3_9HYPH</name>
<dbReference type="Proteomes" id="UP000254925">
    <property type="component" value="Unassembled WGS sequence"/>
</dbReference>
<keyword evidence="8 11" id="KW-0413">Isomerase</keyword>
<comment type="caution">
    <text evidence="11">The sequence shown here is derived from an EMBL/GenBank/DDBJ whole genome shotgun (WGS) entry which is preliminary data.</text>
</comment>
<evidence type="ECO:0000256" key="5">
    <source>
        <dbReference type="ARBA" id="ARBA00023110"/>
    </source>
</evidence>
<organism evidence="11 12">
    <name type="scientific">Microvirga subterranea</name>
    <dbReference type="NCBI Taxonomy" id="186651"/>
    <lineage>
        <taxon>Bacteria</taxon>
        <taxon>Pseudomonadati</taxon>
        <taxon>Pseudomonadota</taxon>
        <taxon>Alphaproteobacteria</taxon>
        <taxon>Hyphomicrobiales</taxon>
        <taxon>Methylobacteriaceae</taxon>
        <taxon>Microvirga</taxon>
    </lineage>
</organism>
<sequence length="308" mass="33051">MTVSLHVRKSLQKGILALGVALPLATGAALAQTGTPAPATPAAPAAPAAAPADPAKVIARVNGIAITEGDLAVAAADPALQLPNIPEAQKRDMLTGYLIDLKLGAKAAEAAKVGDSADFARKLAYNRDKALLDQYLEQEAQKAVTPEAARKLYDETAKSVTPEEEVRARHILVDSEEEAKKAAARVKGGEDFAKVAGELSKDPGSKTDGGDLGFFTRDRMVEPFAEAAFKLQPGQVSDPVKSQFGWHVIKVEEKRTKPVPSFDEMKDQVNAYLERKAQQDLIMGLRKEAKIERLDDKGNLVEQKPQQQ</sequence>
<dbReference type="EMBL" id="QQBB01000001">
    <property type="protein sequence ID" value="RDI61843.1"/>
    <property type="molecule type" value="Genomic_DNA"/>
</dbReference>
<evidence type="ECO:0000313" key="12">
    <source>
        <dbReference type="Proteomes" id="UP000254925"/>
    </source>
</evidence>
<feature type="signal peptide" evidence="9">
    <location>
        <begin position="1"/>
        <end position="31"/>
    </location>
</feature>
<evidence type="ECO:0000256" key="8">
    <source>
        <dbReference type="PROSITE-ProRule" id="PRU00278"/>
    </source>
</evidence>
<evidence type="ECO:0000256" key="2">
    <source>
        <dbReference type="ARBA" id="ARBA00007656"/>
    </source>
</evidence>
<dbReference type="PANTHER" id="PTHR47245:SF2">
    <property type="entry name" value="PEPTIDYL-PROLYL CIS-TRANS ISOMERASE HP_0175-RELATED"/>
    <property type="match status" value="1"/>
</dbReference>
<dbReference type="InterPro" id="IPR046357">
    <property type="entry name" value="PPIase_dom_sf"/>
</dbReference>
<dbReference type="InterPro" id="IPR027304">
    <property type="entry name" value="Trigger_fact/SurA_dom_sf"/>
</dbReference>
<evidence type="ECO:0000256" key="6">
    <source>
        <dbReference type="ARBA" id="ARBA00030642"/>
    </source>
</evidence>
<evidence type="ECO:0000256" key="3">
    <source>
        <dbReference type="ARBA" id="ARBA00013194"/>
    </source>
</evidence>
<dbReference type="AlphaFoldDB" id="A0A370HTJ3"/>
<dbReference type="OrthoDB" id="14196at2"/>
<proteinExistence type="inferred from homology"/>